<dbReference type="PROSITE" id="PS50109">
    <property type="entry name" value="HIS_KIN"/>
    <property type="match status" value="1"/>
</dbReference>
<dbReference type="PANTHER" id="PTHR43065:SF10">
    <property type="entry name" value="PEROXIDE STRESS-ACTIVATED HISTIDINE KINASE MAK3"/>
    <property type="match status" value="1"/>
</dbReference>
<reference evidence="10 11" key="1">
    <citation type="submission" date="2023-07" db="EMBL/GenBank/DDBJ databases">
        <title>Sorghum-associated microbial communities from plants grown in Nebraska, USA.</title>
        <authorList>
            <person name="Schachtman D."/>
        </authorList>
    </citation>
    <scope>NUCLEOTIDE SEQUENCE [LARGE SCALE GENOMIC DNA]</scope>
    <source>
        <strain evidence="10 11">CC523</strain>
    </source>
</reference>
<comment type="catalytic activity">
    <reaction evidence="1">
        <text>ATP + protein L-histidine = ADP + protein N-phospho-L-histidine.</text>
        <dbReference type="EC" id="2.7.13.3"/>
    </reaction>
</comment>
<protein>
    <recommendedName>
        <fullName evidence="2">histidine kinase</fullName>
        <ecNumber evidence="2">2.7.13.3</ecNumber>
    </recommendedName>
</protein>
<dbReference type="PANTHER" id="PTHR43065">
    <property type="entry name" value="SENSOR HISTIDINE KINASE"/>
    <property type="match status" value="1"/>
</dbReference>
<comment type="caution">
    <text evidence="10">The sequence shown here is derived from an EMBL/GenBank/DDBJ whole genome shotgun (WGS) entry which is preliminary data.</text>
</comment>
<dbReference type="InterPro" id="IPR004358">
    <property type="entry name" value="Sig_transdc_His_kin-like_C"/>
</dbReference>
<evidence type="ECO:0000256" key="2">
    <source>
        <dbReference type="ARBA" id="ARBA00012438"/>
    </source>
</evidence>
<keyword evidence="6 10" id="KW-0418">Kinase</keyword>
<evidence type="ECO:0000256" key="5">
    <source>
        <dbReference type="ARBA" id="ARBA00022741"/>
    </source>
</evidence>
<dbReference type="GO" id="GO:0016301">
    <property type="term" value="F:kinase activity"/>
    <property type="evidence" value="ECO:0007669"/>
    <property type="project" value="UniProtKB-KW"/>
</dbReference>
<evidence type="ECO:0000256" key="3">
    <source>
        <dbReference type="ARBA" id="ARBA00022553"/>
    </source>
</evidence>
<keyword evidence="11" id="KW-1185">Reference proteome</keyword>
<evidence type="ECO:0000256" key="7">
    <source>
        <dbReference type="ARBA" id="ARBA00022840"/>
    </source>
</evidence>
<evidence type="ECO:0000256" key="4">
    <source>
        <dbReference type="ARBA" id="ARBA00022679"/>
    </source>
</evidence>
<dbReference type="SMART" id="SM00387">
    <property type="entry name" value="HATPase_c"/>
    <property type="match status" value="1"/>
</dbReference>
<feature type="domain" description="Histidine kinase" evidence="9">
    <location>
        <begin position="506"/>
        <end position="724"/>
    </location>
</feature>
<dbReference type="Gene3D" id="3.30.565.10">
    <property type="entry name" value="Histidine kinase-like ATPase, C-terminal domain"/>
    <property type="match status" value="2"/>
</dbReference>
<dbReference type="EC" id="2.7.13.3" evidence="2"/>
<evidence type="ECO:0000259" key="9">
    <source>
        <dbReference type="PROSITE" id="PS50109"/>
    </source>
</evidence>
<dbReference type="RefSeq" id="WP_064721994.1">
    <property type="nucleotide sequence ID" value="NZ_BDDW01000002.1"/>
</dbReference>
<keyword evidence="5" id="KW-0547">Nucleotide-binding</keyword>
<gene>
    <name evidence="10" type="ORF">J2T10_003028</name>
</gene>
<evidence type="ECO:0000256" key="1">
    <source>
        <dbReference type="ARBA" id="ARBA00000085"/>
    </source>
</evidence>
<evidence type="ECO:0000313" key="11">
    <source>
        <dbReference type="Proteomes" id="UP001244563"/>
    </source>
</evidence>
<evidence type="ECO:0000256" key="6">
    <source>
        <dbReference type="ARBA" id="ARBA00022777"/>
    </source>
</evidence>
<keyword evidence="8" id="KW-0902">Two-component regulatory system</keyword>
<sequence length="726" mass="80477">MAEPTGKLRPRARLVHTLGSDLISNERIALIELVKNSYDADATHVIIRFSGDIANGGGSVEVWDNGHGMSLDVVQNVWTDIATPFRGENQYSESKNRRVLGEKGIGRLAASRIGARTQIITRRANSAEVTVDLDWDQFEHDIYLDQVVFRIESRQPETFTADGQGADVLSADFTGHGTAVYMQKLRRPWSASDLRELRLALSRLVEPLPAGSLEEEIVQDFTITLVLPPDFRDLAGPISPSDALAHPHYSISGLVASDGKAELVYHELLSGRKEEVRLVITIPSDDGVGRRAPTCGPIKVDIRAWDLDKEAFEAAKGEVNLSPTNLRNYRSQIKEHSGVAIFRDRFRVQPFGDATFDWLNLDARRVNNPTLRLSNNQVSGFVFITANDNSELKDRSHREGLIDTSAYDDLRLVILAVIQELESRRRSFRKVRDTRSDSKGDDGHGGLFHEFSLSSLRALSLSRSHDLELVQAVKETQASVESGIENVKRTLSRFSRLATLGSVVDIVLHEGRSAVGKIKSGSRHLEKAIELDADEIISTSARSNVKRFTVGAEILSNLFRRIEPLSGRRRGRPSKVDLSVIIDNACDLLDPEFQRLSITVEKRLSPLMVTVDQGEIMQILINLLENACHWLTHTDKDSRIVLVETLQNEEGHVMINVSDSGPGVPENIRDEIFDPYFSTKPNGTGLGLAIVGSTVQDFYDGSLELVTSDELPGASFKITLRTRVGG</sequence>
<evidence type="ECO:0000256" key="8">
    <source>
        <dbReference type="ARBA" id="ARBA00023012"/>
    </source>
</evidence>
<dbReference type="InterPro" id="IPR005467">
    <property type="entry name" value="His_kinase_dom"/>
</dbReference>
<proteinExistence type="predicted"/>
<dbReference type="Proteomes" id="UP001244563">
    <property type="component" value="Unassembled WGS sequence"/>
</dbReference>
<evidence type="ECO:0000313" key="10">
    <source>
        <dbReference type="EMBL" id="MDQ0103364.1"/>
    </source>
</evidence>
<dbReference type="SUPFAM" id="SSF55874">
    <property type="entry name" value="ATPase domain of HSP90 chaperone/DNA topoisomerase II/histidine kinase"/>
    <property type="match status" value="2"/>
</dbReference>
<organism evidence="10 11">
    <name type="scientific">Paenarthrobacter nicotinovorans</name>
    <name type="common">Arthrobacter nicotinovorans</name>
    <dbReference type="NCBI Taxonomy" id="29320"/>
    <lineage>
        <taxon>Bacteria</taxon>
        <taxon>Bacillati</taxon>
        <taxon>Actinomycetota</taxon>
        <taxon>Actinomycetes</taxon>
        <taxon>Micrococcales</taxon>
        <taxon>Micrococcaceae</taxon>
        <taxon>Paenarthrobacter</taxon>
    </lineage>
</organism>
<dbReference type="Pfam" id="PF02518">
    <property type="entry name" value="HATPase_c"/>
    <property type="match status" value="1"/>
</dbReference>
<keyword evidence="7" id="KW-0067">ATP-binding</keyword>
<name>A0ABT9TQ55_PAENI</name>
<dbReference type="InterPro" id="IPR003594">
    <property type="entry name" value="HATPase_dom"/>
</dbReference>
<dbReference type="EMBL" id="JAUSSW010000008">
    <property type="protein sequence ID" value="MDQ0103364.1"/>
    <property type="molecule type" value="Genomic_DNA"/>
</dbReference>
<dbReference type="PRINTS" id="PR00344">
    <property type="entry name" value="BCTRLSENSOR"/>
</dbReference>
<keyword evidence="4" id="KW-0808">Transferase</keyword>
<dbReference type="InterPro" id="IPR036890">
    <property type="entry name" value="HATPase_C_sf"/>
</dbReference>
<accession>A0ABT9TQ55</accession>
<dbReference type="Pfam" id="PF13589">
    <property type="entry name" value="HATPase_c_3"/>
    <property type="match status" value="1"/>
</dbReference>
<keyword evidence="3" id="KW-0597">Phosphoprotein</keyword>